<dbReference type="RefSeq" id="XP_016758424.1">
    <property type="nucleotide sequence ID" value="XM_016908194.1"/>
</dbReference>
<dbReference type="GO" id="GO:0060090">
    <property type="term" value="F:molecular adaptor activity"/>
    <property type="evidence" value="ECO:0007669"/>
    <property type="project" value="InterPro"/>
</dbReference>
<evidence type="ECO:0000256" key="4">
    <source>
        <dbReference type="ARBA" id="ARBA00022942"/>
    </source>
</evidence>
<dbReference type="GO" id="GO:0005634">
    <property type="term" value="C:nucleus"/>
    <property type="evidence" value="ECO:0007669"/>
    <property type="project" value="TreeGrafter"/>
</dbReference>
<dbReference type="SUPFAM" id="SSF48371">
    <property type="entry name" value="ARM repeat"/>
    <property type="match status" value="2"/>
</dbReference>
<dbReference type="Pfam" id="PF24492">
    <property type="entry name" value="HEAT_ECM29"/>
    <property type="match status" value="1"/>
</dbReference>
<protein>
    <submittedName>
        <fullName evidence="7">ARM repeat-containing protein</fullName>
    </submittedName>
</protein>
<proteinExistence type="predicted"/>
<dbReference type="EMBL" id="KB456268">
    <property type="protein sequence ID" value="EMF10303.1"/>
    <property type="molecule type" value="Genomic_DNA"/>
</dbReference>
<dbReference type="Pfam" id="PF23731">
    <property type="entry name" value="ARM_ECM29_C"/>
    <property type="match status" value="1"/>
</dbReference>
<evidence type="ECO:0000256" key="1">
    <source>
        <dbReference type="ARBA" id="ARBA00004496"/>
    </source>
</evidence>
<gene>
    <name evidence="7" type="ORF">SEPMUDRAFT_165930</name>
</gene>
<feature type="domain" description="Proteasome component Ecm29 N-terminal" evidence="5">
    <location>
        <begin position="14"/>
        <end position="532"/>
    </location>
</feature>
<dbReference type="Pfam" id="PF13001">
    <property type="entry name" value="ECM29_N"/>
    <property type="match status" value="1"/>
</dbReference>
<sequence length="1838" mass="202060">MESSPDEQRELSLVGKVELKIALTDTDAKLEAILKTYLAPVLLKLGSPHESVRRKVISICQHVNTRVQPKSIQLPVAALVKQFQQQESPLIRHFDLLYIQQGVVRLSNAEKADLLPVVVSGIAQTGQHGSQIFYLLLRILPSIVIPPRGSKKDLELRTDLSVSDEDATYLASYLGKLILFTPQKPSGNASVTCPGLTSEDYAFLSMNGKDEWNPAAGGLNLLQTKTLGAKLLASGIFTDQDRFLPALYASADPASPISDVGDDILKRALPVTDLEDETLINHLYDLYFGKGTAPRVRPPLRIKILNLFAKSTRSTTFDNRIIRLVEDGLSTTPDGEDTVMSNGPVQNSNISRETLKLRAAIFTYINFVARLGDRDTVQTIATRVVTKLRDFVEHQGWPKIGPSEDLTSRAYAYEVIGLLAKAGPKSLLVESDHVSLDVLRWLFESLARDTSGNSITVSIEESLSTILGGMDRFTLELHEQQVLQELLIEQTVLSDDLESNSRLRSTRYVAVRYANRCLPYSSVKARWVNVLAAGAVSDRAEVREEGQRGLSPHWYRMLNGTSDNADGVEITFPTFEAVVEEFFVAQTKVTSDDSRIITRRARELHESSFASMTAFARRVLVQEALKRANVSLKLDSEWERRLDAMTESDLPARQATKAYISRLTAYSAKSVDTLLCALFECITLKVASDEQDRLVEFLALSPDALIAKHVERGTALLPVLKSNNPHRRMAAAQGFGILASHEKSAPAFAIQELLETAGSWKSAVGSSVSSVHGALVALAFYYSRLTYRGESVVNSEDYEQFLQTLFGIFTDAQDVLLQEATFVAIGQLCIFGCLTPDLIEQHSSLRKVSDKLYQKAKDSNEPAILCLGQLSMVIPEDSEELQHILENLHKLHEVRQAEIHFTVGEALSYVASGWQSSALATKVDIEVTPAPELGEPRGNTLGKLVDKVLADCANTKPALKKAAVMWLLCLVQFCGEQLQNRLSKCQAAFRRCLADRDELVQESASRGLGLVYEKGDRALKDDLVRELVSSFSSDRQALAGSVSADTQLFEPGMLPTGDGSVSTYQDIMSLASEVGDSSLVYQFMSMASSNAIWSSRAAFGRFGLSKVLSDSSVDGYLSNNPKLYPKLFRYRFDPNGGVQRSMNEIWTALVPDSAATIDKHFDAIMKDLLESILGREWRVRQACCAAIADLVQGRSLEKYEKYLEQIWAQCFRVLDDIKESVRVAAAFLARTLTGVVSKALEADHGSTKKASAMLKHVLPFLLSPSGVESTASETQRFSVLTLLEIIKKASGATLRPFIPELVERLIGLLSAVEPEAVNYVHLNAAQYDLTQQKLDDMRLGHVRTSPLMEAIERCLDLLDEDIMKQLQPRLESAMKSAVGLPSKVGASRVLVSLATRRRLLFQPFADATLKLLERLVIDRNDTVTSSYAAAAGYVVRCASEKQTFRYIDFAKKLYFESEGDRESVSPRRSIAAGELMLAFAKNAGDRFNAFATAALPFVYVGKHDSHEQVQEYFKDTWEEAAGAGGSRAAQLYLKEILELCMTYLDSPQWAVKHTVARTVAEATKAACTGESPLSAATGGVLWPAIEKALSMKTWDGKEVVVMAFAQFVESAQLYYTAQEPVRVAIVKIAIREAKRQNAAYRPHSMSALARIALARTDVDISDAVLAAAAPVLSEGPDEDAMEIDGTADRRKADEIKETTAAAAIEAMFACINPQALDNVALTGMVSRALHEVAAAKTATTARSLRSTFAGLQNMFDRIRRHERTVSLDRAAIADVKTLLFGAPVSIESIRVMRAQAVLASVTCVPNLKQEMEGDVGALMADEVSVEVRQILDSAVQRP</sequence>
<dbReference type="PANTHER" id="PTHR23346">
    <property type="entry name" value="TRANSLATIONAL ACTIVATOR GCN1-RELATED"/>
    <property type="match status" value="1"/>
</dbReference>
<comment type="subcellular location">
    <subcellularLocation>
        <location evidence="1">Cytoplasm</location>
    </subcellularLocation>
</comment>
<accession>M3D1D8</accession>
<dbReference type="InterPro" id="IPR016024">
    <property type="entry name" value="ARM-type_fold"/>
</dbReference>
<evidence type="ECO:0000313" key="7">
    <source>
        <dbReference type="EMBL" id="EMF10303.1"/>
    </source>
</evidence>
<keyword evidence="3" id="KW-0677">Repeat</keyword>
<dbReference type="HOGENOM" id="CLU_000880_1_0_1"/>
<evidence type="ECO:0000256" key="2">
    <source>
        <dbReference type="ARBA" id="ARBA00022490"/>
    </source>
</evidence>
<evidence type="ECO:0000313" key="8">
    <source>
        <dbReference type="Proteomes" id="UP000016931"/>
    </source>
</evidence>
<dbReference type="GO" id="GO:0043248">
    <property type="term" value="P:proteasome assembly"/>
    <property type="evidence" value="ECO:0007669"/>
    <property type="project" value="InterPro"/>
</dbReference>
<organism evidence="7 8">
    <name type="scientific">Sphaerulina musiva (strain SO2202)</name>
    <name type="common">Poplar stem canker fungus</name>
    <name type="synonym">Septoria musiva</name>
    <dbReference type="NCBI Taxonomy" id="692275"/>
    <lineage>
        <taxon>Eukaryota</taxon>
        <taxon>Fungi</taxon>
        <taxon>Dikarya</taxon>
        <taxon>Ascomycota</taxon>
        <taxon>Pezizomycotina</taxon>
        <taxon>Dothideomycetes</taxon>
        <taxon>Dothideomycetidae</taxon>
        <taxon>Mycosphaerellales</taxon>
        <taxon>Mycosphaerellaceae</taxon>
        <taxon>Sphaerulina</taxon>
    </lineage>
</organism>
<evidence type="ECO:0000256" key="3">
    <source>
        <dbReference type="ARBA" id="ARBA00022737"/>
    </source>
</evidence>
<evidence type="ECO:0000259" key="5">
    <source>
        <dbReference type="Pfam" id="PF13001"/>
    </source>
</evidence>
<evidence type="ECO:0000259" key="6">
    <source>
        <dbReference type="Pfam" id="PF24492"/>
    </source>
</evidence>
<dbReference type="GO" id="GO:0000502">
    <property type="term" value="C:proteasome complex"/>
    <property type="evidence" value="ECO:0007669"/>
    <property type="project" value="UniProtKB-KW"/>
</dbReference>
<dbReference type="GeneID" id="27905331"/>
<keyword evidence="4" id="KW-0647">Proteasome</keyword>
<feature type="domain" description="Proteasome adapter and scaffold protein ECM29 HEAT-repeat" evidence="6">
    <location>
        <begin position="1294"/>
        <end position="1455"/>
    </location>
</feature>
<dbReference type="OrthoDB" id="16066at2759"/>
<dbReference type="Gene3D" id="1.25.10.10">
    <property type="entry name" value="Leucine-rich Repeat Variant"/>
    <property type="match status" value="3"/>
</dbReference>
<name>M3D1D8_SPHMS</name>
<dbReference type="GO" id="GO:0036503">
    <property type="term" value="P:ERAD pathway"/>
    <property type="evidence" value="ECO:0007669"/>
    <property type="project" value="TreeGrafter"/>
</dbReference>
<dbReference type="PANTHER" id="PTHR23346:SF19">
    <property type="entry name" value="PROTEASOME ADAPTER AND SCAFFOLD PROTEIN ECM29"/>
    <property type="match status" value="1"/>
</dbReference>
<dbReference type="InterPro" id="IPR055443">
    <property type="entry name" value="HEAT_ECM29"/>
</dbReference>
<dbReference type="OMA" id="CRIKDIE"/>
<dbReference type="InterPro" id="IPR024372">
    <property type="entry name" value="Ecm29_N"/>
</dbReference>
<dbReference type="Proteomes" id="UP000016931">
    <property type="component" value="Unassembled WGS sequence"/>
</dbReference>
<dbReference type="InterPro" id="IPR011989">
    <property type="entry name" value="ARM-like"/>
</dbReference>
<dbReference type="STRING" id="692275.M3D1D8"/>
<reference evidence="7 8" key="1">
    <citation type="journal article" date="2012" name="PLoS Pathog.">
        <title>Diverse lifestyles and strategies of plant pathogenesis encoded in the genomes of eighteen Dothideomycetes fungi.</title>
        <authorList>
            <person name="Ohm R.A."/>
            <person name="Feau N."/>
            <person name="Henrissat B."/>
            <person name="Schoch C.L."/>
            <person name="Horwitz B.A."/>
            <person name="Barry K.W."/>
            <person name="Condon B.J."/>
            <person name="Copeland A.C."/>
            <person name="Dhillon B."/>
            <person name="Glaser F."/>
            <person name="Hesse C.N."/>
            <person name="Kosti I."/>
            <person name="LaButti K."/>
            <person name="Lindquist E.A."/>
            <person name="Lucas S."/>
            <person name="Salamov A.A."/>
            <person name="Bradshaw R.E."/>
            <person name="Ciuffetti L."/>
            <person name="Hamelin R.C."/>
            <person name="Kema G.H.J."/>
            <person name="Lawrence C."/>
            <person name="Scott J.A."/>
            <person name="Spatafora J.W."/>
            <person name="Turgeon B.G."/>
            <person name="de Wit P.J.G.M."/>
            <person name="Zhong S."/>
            <person name="Goodwin S.B."/>
            <person name="Grigoriev I.V."/>
        </authorList>
    </citation>
    <scope>NUCLEOTIDE SEQUENCE [LARGE SCALE GENOMIC DNA]</scope>
    <source>
        <strain evidence="7 8">SO2202</strain>
    </source>
</reference>
<keyword evidence="2" id="KW-0963">Cytoplasm</keyword>
<dbReference type="eggNOG" id="KOG0915">
    <property type="taxonomic scope" value="Eukaryota"/>
</dbReference>
<keyword evidence="8" id="KW-1185">Reference proteome</keyword>
<dbReference type="GO" id="GO:0005737">
    <property type="term" value="C:cytoplasm"/>
    <property type="evidence" value="ECO:0007669"/>
    <property type="project" value="UniProtKB-SubCell"/>
</dbReference>